<dbReference type="HOGENOM" id="CLU_2575155_0_0_1"/>
<dbReference type="Proteomes" id="UP000022910">
    <property type="component" value="Unassembled WGS sequence"/>
</dbReference>
<evidence type="ECO:0000313" key="2">
    <source>
        <dbReference type="Proteomes" id="UP000022910"/>
    </source>
</evidence>
<protein>
    <submittedName>
        <fullName evidence="1">Uncharacterized protein</fullName>
    </submittedName>
</protein>
<comment type="caution">
    <text evidence="1">The sequence shown here is derived from an EMBL/GenBank/DDBJ whole genome shotgun (WGS) entry which is preliminary data.</text>
</comment>
<dbReference type="AlphaFoldDB" id="A0A015IRB0"/>
<gene>
    <name evidence="1" type="ORF">RirG_213130</name>
</gene>
<keyword evidence="2" id="KW-1185">Reference proteome</keyword>
<sequence>MRSQVIRDRLSEKKKFKSNSKKSKNAIIFELEKLKEYRVKTEVNTNMKIYEDSIVNDNKDQNQIISAYKGTKSTEYKDGKI</sequence>
<proteinExistence type="predicted"/>
<reference evidence="1 2" key="1">
    <citation type="submission" date="2014-02" db="EMBL/GenBank/DDBJ databases">
        <title>Single nucleus genome sequencing reveals high similarity among nuclei of an endomycorrhizal fungus.</title>
        <authorList>
            <person name="Lin K."/>
            <person name="Geurts R."/>
            <person name="Zhang Z."/>
            <person name="Limpens E."/>
            <person name="Saunders D.G."/>
            <person name="Mu D."/>
            <person name="Pang E."/>
            <person name="Cao H."/>
            <person name="Cha H."/>
            <person name="Lin T."/>
            <person name="Zhou Q."/>
            <person name="Shang Y."/>
            <person name="Li Y."/>
            <person name="Ivanov S."/>
            <person name="Sharma T."/>
            <person name="Velzen R.V."/>
            <person name="Ruijter N.D."/>
            <person name="Aanen D.K."/>
            <person name="Win J."/>
            <person name="Kamoun S."/>
            <person name="Bisseling T."/>
            <person name="Huang S."/>
        </authorList>
    </citation>
    <scope>NUCLEOTIDE SEQUENCE [LARGE SCALE GENOMIC DNA]</scope>
    <source>
        <strain evidence="2">DAOM197198w</strain>
    </source>
</reference>
<organism evidence="1 2">
    <name type="scientific">Rhizophagus irregularis (strain DAOM 197198w)</name>
    <name type="common">Glomus intraradices</name>
    <dbReference type="NCBI Taxonomy" id="1432141"/>
    <lineage>
        <taxon>Eukaryota</taxon>
        <taxon>Fungi</taxon>
        <taxon>Fungi incertae sedis</taxon>
        <taxon>Mucoromycota</taxon>
        <taxon>Glomeromycotina</taxon>
        <taxon>Glomeromycetes</taxon>
        <taxon>Glomerales</taxon>
        <taxon>Glomeraceae</taxon>
        <taxon>Rhizophagus</taxon>
    </lineage>
</organism>
<dbReference type="EMBL" id="JEMT01027525">
    <property type="protein sequence ID" value="EXX56775.1"/>
    <property type="molecule type" value="Genomic_DNA"/>
</dbReference>
<name>A0A015IRB0_RHIIW</name>
<accession>A0A015IRB0</accession>
<evidence type="ECO:0000313" key="1">
    <source>
        <dbReference type="EMBL" id="EXX56775.1"/>
    </source>
</evidence>